<dbReference type="GO" id="GO:0006809">
    <property type="term" value="P:nitric oxide biosynthetic process"/>
    <property type="evidence" value="ECO:0007669"/>
    <property type="project" value="InterPro"/>
</dbReference>
<dbReference type="PANTHER" id="PTHR43410">
    <property type="entry name" value="NITRIC OXIDE SYNTHASE OXYGENASE"/>
    <property type="match status" value="1"/>
</dbReference>
<evidence type="ECO:0000256" key="3">
    <source>
        <dbReference type="ARBA" id="ARBA00005411"/>
    </source>
</evidence>
<evidence type="ECO:0000256" key="5">
    <source>
        <dbReference type="ARBA" id="ARBA00018859"/>
    </source>
</evidence>
<dbReference type="PANTHER" id="PTHR43410:SF1">
    <property type="entry name" value="NITRIC OXIDE SYNTHASE"/>
    <property type="match status" value="1"/>
</dbReference>
<evidence type="ECO:0000256" key="12">
    <source>
        <dbReference type="PIRSR" id="PIRSR037219-1"/>
    </source>
</evidence>
<comment type="caution">
    <text evidence="14">The sequence shown here is derived from an EMBL/GenBank/DDBJ whole genome shotgun (WGS) entry which is preliminary data.</text>
</comment>
<feature type="domain" description="Nitric oxide synthase (NOS)" evidence="13">
    <location>
        <begin position="88"/>
        <end position="95"/>
    </location>
</feature>
<dbReference type="Pfam" id="PF02898">
    <property type="entry name" value="NO_synthase"/>
    <property type="match status" value="1"/>
</dbReference>
<dbReference type="CDD" id="cd00575">
    <property type="entry name" value="NOS_oxygenase"/>
    <property type="match status" value="1"/>
</dbReference>
<dbReference type="InterPro" id="IPR004030">
    <property type="entry name" value="NOS_N"/>
</dbReference>
<name>A0A8J3XWC3_9ACTN</name>
<organism evidence="14 15">
    <name type="scientific">Planotetraspora thailandica</name>
    <dbReference type="NCBI Taxonomy" id="487172"/>
    <lineage>
        <taxon>Bacteria</taxon>
        <taxon>Bacillati</taxon>
        <taxon>Actinomycetota</taxon>
        <taxon>Actinomycetes</taxon>
        <taxon>Streptosporangiales</taxon>
        <taxon>Streptosporangiaceae</taxon>
        <taxon>Planotetraspora</taxon>
    </lineage>
</organism>
<feature type="binding site" description="axial binding residue" evidence="12">
    <location>
        <position position="89"/>
    </location>
    <ligand>
        <name>heme</name>
        <dbReference type="ChEBI" id="CHEBI:30413"/>
    </ligand>
    <ligandPart>
        <name>Fe</name>
        <dbReference type="ChEBI" id="CHEBI:18248"/>
    </ligandPart>
</feature>
<dbReference type="InterPro" id="IPR044943">
    <property type="entry name" value="NOS_dom_1"/>
</dbReference>
<evidence type="ECO:0000256" key="11">
    <source>
        <dbReference type="PIRNR" id="PIRNR037219"/>
    </source>
</evidence>
<evidence type="ECO:0000259" key="13">
    <source>
        <dbReference type="PROSITE" id="PS60001"/>
    </source>
</evidence>
<sequence>MKCVAVVLTWFRSKKVTEAVLEPGREEGVDKGEAEDFIRLYHAENPAAGPAKPRLREVFAEISQTGTYTHTPGELAFGAQVAWRNSSRCIGRLYWKSLRVRDRRHVDTADGVAEECIEHLRVATNKGKIRPTITVFAPDRPGQPAPVIWNDQLIRYAGYRRPDGRVIGDPANVELTASARRLGWRGKGTRFDVLPLVVEAKGVPTMRRLPREVVLEVFLRHPTLPWFAELGLRWHAVPVISNMCLEIGGIRYPCAPFNGWYMGTEIGARNLADADRYDQLPVVARGMGLDMSHDRTLWRDQALVELNVAVLHSFAEDNVTITDHHTEARRFMTHLEKEERNGRVCPADWSWIVPPLSGATTPVFHRYYDDVEMTPAFTRRRRE</sequence>
<dbReference type="Proteomes" id="UP000605992">
    <property type="component" value="Unassembled WGS sequence"/>
</dbReference>
<comment type="miscellaneous">
    <text evidence="11">This protein is similar to the oxygenase domain of eukaryotic nitric oxide synthases but lacks the reductase domain which, in eukaryotes, is responsible for transfer of electrons to the ferric heme during nitric oxide synthesis.</text>
</comment>
<reference evidence="14" key="1">
    <citation type="submission" date="2021-01" db="EMBL/GenBank/DDBJ databases">
        <title>Whole genome shotgun sequence of Planotetraspora thailandica NBRC 104271.</title>
        <authorList>
            <person name="Komaki H."/>
            <person name="Tamura T."/>
        </authorList>
    </citation>
    <scope>NUCLEOTIDE SEQUENCE</scope>
    <source>
        <strain evidence="14">NBRC 104271</strain>
    </source>
</reference>
<dbReference type="PROSITE" id="PS60001">
    <property type="entry name" value="NOS"/>
    <property type="match status" value="1"/>
</dbReference>
<dbReference type="InterPro" id="IPR036119">
    <property type="entry name" value="NOS_N_sf"/>
</dbReference>
<keyword evidence="9 11" id="KW-0408">Iron</keyword>
<dbReference type="InterPro" id="IPR050607">
    <property type="entry name" value="NOS"/>
</dbReference>
<evidence type="ECO:0000256" key="8">
    <source>
        <dbReference type="ARBA" id="ARBA00023002"/>
    </source>
</evidence>
<dbReference type="SUPFAM" id="SSF56512">
    <property type="entry name" value="Nitric oxide (NO) synthase oxygenase domain"/>
    <property type="match status" value="1"/>
</dbReference>
<keyword evidence="7 11" id="KW-0479">Metal-binding</keyword>
<gene>
    <name evidence="14" type="primary">nos</name>
    <name evidence="14" type="ORF">Pth03_36380</name>
</gene>
<dbReference type="Gene3D" id="3.90.340.10">
    <property type="entry name" value="Nitric Oxide Synthase, Chain A, domain 1"/>
    <property type="match status" value="1"/>
</dbReference>
<dbReference type="GO" id="GO:0020037">
    <property type="term" value="F:heme binding"/>
    <property type="evidence" value="ECO:0007669"/>
    <property type="project" value="InterPro"/>
</dbReference>
<evidence type="ECO:0000313" key="15">
    <source>
        <dbReference type="Proteomes" id="UP000605992"/>
    </source>
</evidence>
<comment type="cofactor">
    <cofactor evidence="1 11 12">
        <name>heme</name>
        <dbReference type="ChEBI" id="CHEBI:30413"/>
    </cofactor>
</comment>
<dbReference type="AlphaFoldDB" id="A0A8J3XWC3"/>
<dbReference type="EMBL" id="BOOR01000025">
    <property type="protein sequence ID" value="GII55249.1"/>
    <property type="molecule type" value="Genomic_DNA"/>
</dbReference>
<comment type="catalytic activity">
    <reaction evidence="10">
        <text>3 reduced [flavodoxin] + 2 L-arginine + 4 O2 = 3 oxidized [flavodoxin] + 2 L-citrulline + 2 nitric oxide + 4 H2O + 5 H(+)</text>
        <dbReference type="Rhea" id="RHEA:52324"/>
        <dbReference type="Rhea" id="RHEA-COMP:10622"/>
        <dbReference type="Rhea" id="RHEA-COMP:10623"/>
        <dbReference type="ChEBI" id="CHEBI:15377"/>
        <dbReference type="ChEBI" id="CHEBI:15378"/>
        <dbReference type="ChEBI" id="CHEBI:15379"/>
        <dbReference type="ChEBI" id="CHEBI:16480"/>
        <dbReference type="ChEBI" id="CHEBI:32682"/>
        <dbReference type="ChEBI" id="CHEBI:57618"/>
        <dbReference type="ChEBI" id="CHEBI:57743"/>
        <dbReference type="ChEBI" id="CHEBI:58210"/>
        <dbReference type="EC" id="1.14.14.47"/>
    </reaction>
</comment>
<dbReference type="InterPro" id="IPR044940">
    <property type="entry name" value="NOS_dom_2"/>
</dbReference>
<evidence type="ECO:0000256" key="2">
    <source>
        <dbReference type="ARBA" id="ARBA00002642"/>
    </source>
</evidence>
<comment type="subunit">
    <text evidence="11">Homodimer.</text>
</comment>
<keyword evidence="8 11" id="KW-0560">Oxidoreductase</keyword>
<dbReference type="Gene3D" id="3.90.440.10">
    <property type="entry name" value="Nitric Oxide Synthase,Heme Domain,Chain A domain 2"/>
    <property type="match status" value="1"/>
</dbReference>
<dbReference type="PIRSF" id="PIRSF037219">
    <property type="entry name" value="NOS_oxygenase"/>
    <property type="match status" value="1"/>
</dbReference>
<dbReference type="InterPro" id="IPR044944">
    <property type="entry name" value="NOS_dom_3"/>
</dbReference>
<comment type="function">
    <text evidence="2 11">Catalyzes the production of nitric oxide.</text>
</comment>
<dbReference type="Gene3D" id="3.90.1230.10">
    <property type="entry name" value="Nitric Oxide Synthase, Chain A, domain 3"/>
    <property type="match status" value="1"/>
</dbReference>
<dbReference type="EC" id="1.14.14.47" evidence="4 11"/>
<dbReference type="GO" id="GO:0046872">
    <property type="term" value="F:metal ion binding"/>
    <property type="evidence" value="ECO:0007669"/>
    <property type="project" value="UniProtKB-KW"/>
</dbReference>
<accession>A0A8J3XWC3</accession>
<evidence type="ECO:0000256" key="9">
    <source>
        <dbReference type="ARBA" id="ARBA00023004"/>
    </source>
</evidence>
<comment type="similarity">
    <text evidence="3 11">Belongs to the NOS family. Bacterial NOS oxygenase subfamily.</text>
</comment>
<dbReference type="InterPro" id="IPR017142">
    <property type="entry name" value="Nitric_oxide_synthase_Oase-su"/>
</dbReference>
<protein>
    <recommendedName>
        <fullName evidence="5 11">Nitric oxide synthase oxygenase</fullName>
        <ecNumber evidence="4 11">1.14.14.47</ecNumber>
    </recommendedName>
</protein>
<evidence type="ECO:0000256" key="7">
    <source>
        <dbReference type="ARBA" id="ARBA00022723"/>
    </source>
</evidence>
<evidence type="ECO:0000256" key="10">
    <source>
        <dbReference type="ARBA" id="ARBA00048713"/>
    </source>
</evidence>
<evidence type="ECO:0000256" key="6">
    <source>
        <dbReference type="ARBA" id="ARBA00022617"/>
    </source>
</evidence>
<keyword evidence="6 11" id="KW-0349">Heme</keyword>
<evidence type="ECO:0000313" key="14">
    <source>
        <dbReference type="EMBL" id="GII55249.1"/>
    </source>
</evidence>
<proteinExistence type="inferred from homology"/>
<keyword evidence="15" id="KW-1185">Reference proteome</keyword>
<dbReference type="GO" id="GO:0004517">
    <property type="term" value="F:nitric-oxide synthase activity"/>
    <property type="evidence" value="ECO:0007669"/>
    <property type="project" value="InterPro"/>
</dbReference>
<evidence type="ECO:0000256" key="4">
    <source>
        <dbReference type="ARBA" id="ARBA00012735"/>
    </source>
</evidence>
<evidence type="ECO:0000256" key="1">
    <source>
        <dbReference type="ARBA" id="ARBA00001971"/>
    </source>
</evidence>